<name>A0A1R3J7D8_9ROSI</name>
<sequence>MALMRSNNRQGAVHRDGLRIGLKVTGSVDDGGLVEYFFGKDGKARLRHDKFVQFLRALQDEMLRLEFDHYDYKGRGTISAKDFALSMVASADMSHLHRLLERVDELNDEPRLREIRIDLDEFKHFAELRRKLQPFSLALFSYGRINGLLTKDDFKRAASHAVTDFVFLFGFYQCFGCHEEEKLALLKLKASFYPDESFAPPSWEDNDDSDCCGWDNVVCDKATQRVSFERLSKLNKLRFLDLSGSSFDDSILAHVGAVSSVTTLSLATNVMTGATNFQELAALPNLEELDLSENPLENFMDIKGLKSMSKLKVLKLNSNELNMSTLQSLGNLHSLKRLYLSQNKLEGSITVEGLCKLRNLEELDLSRNSFKGCRGTLVQP</sequence>
<dbReference type="STRING" id="93759.A0A1R3J7D8"/>
<dbReference type="OrthoDB" id="186625at2759"/>
<dbReference type="Pfam" id="PF08263">
    <property type="entry name" value="LRRNT_2"/>
    <property type="match status" value="1"/>
</dbReference>
<dbReference type="PROSITE" id="PS51450">
    <property type="entry name" value="LRR"/>
    <property type="match status" value="1"/>
</dbReference>
<evidence type="ECO:0000256" key="3">
    <source>
        <dbReference type="ARBA" id="ARBA00022692"/>
    </source>
</evidence>
<dbReference type="GO" id="GO:1990246">
    <property type="term" value="C:uniplex complex"/>
    <property type="evidence" value="ECO:0007669"/>
    <property type="project" value="TreeGrafter"/>
</dbReference>
<protein>
    <recommendedName>
        <fullName evidence="7">Leucine-rich repeat-containing N-terminal plant-type domain-containing protein</fullName>
    </recommendedName>
</protein>
<dbReference type="Gene3D" id="1.10.238.10">
    <property type="entry name" value="EF-hand"/>
    <property type="match status" value="1"/>
</dbReference>
<evidence type="ECO:0000313" key="9">
    <source>
        <dbReference type="Proteomes" id="UP000187203"/>
    </source>
</evidence>
<dbReference type="InterPro" id="IPR011992">
    <property type="entry name" value="EF-hand-dom_pair"/>
</dbReference>
<gene>
    <name evidence="8" type="ORF">COLO4_18899</name>
</gene>
<dbReference type="SUPFAM" id="SSF52058">
    <property type="entry name" value="L domain-like"/>
    <property type="match status" value="1"/>
</dbReference>
<dbReference type="PRINTS" id="PR00019">
    <property type="entry name" value="LEURICHRPT"/>
</dbReference>
<dbReference type="GO" id="GO:0051560">
    <property type="term" value="P:mitochondrial calcium ion homeostasis"/>
    <property type="evidence" value="ECO:0007669"/>
    <property type="project" value="TreeGrafter"/>
</dbReference>
<comment type="subcellular location">
    <subcellularLocation>
        <location evidence="1">Mitochondrion inner membrane</location>
    </subcellularLocation>
</comment>
<evidence type="ECO:0000256" key="4">
    <source>
        <dbReference type="ARBA" id="ARBA00022737"/>
    </source>
</evidence>
<evidence type="ECO:0000259" key="7">
    <source>
        <dbReference type="Pfam" id="PF08263"/>
    </source>
</evidence>
<keyword evidence="9" id="KW-1185">Reference proteome</keyword>
<feature type="domain" description="Leucine-rich repeat-containing N-terminal plant-type" evidence="7">
    <location>
        <begin position="179"/>
        <end position="220"/>
    </location>
</feature>
<dbReference type="InterPro" id="IPR013210">
    <property type="entry name" value="LRR_N_plant-typ"/>
</dbReference>
<dbReference type="InterPro" id="IPR003591">
    <property type="entry name" value="Leu-rich_rpt_typical-subtyp"/>
</dbReference>
<dbReference type="GO" id="GO:0036444">
    <property type="term" value="P:calcium import into the mitochondrion"/>
    <property type="evidence" value="ECO:0007669"/>
    <property type="project" value="TreeGrafter"/>
</dbReference>
<dbReference type="Pfam" id="PF13855">
    <property type="entry name" value="LRR_8"/>
    <property type="match status" value="1"/>
</dbReference>
<dbReference type="InterPro" id="IPR032675">
    <property type="entry name" value="LRR_dom_sf"/>
</dbReference>
<reference evidence="9" key="1">
    <citation type="submission" date="2013-09" db="EMBL/GenBank/DDBJ databases">
        <title>Corchorus olitorius genome sequencing.</title>
        <authorList>
            <person name="Alam M."/>
            <person name="Haque M.S."/>
            <person name="Islam M.S."/>
            <person name="Emdad E.M."/>
            <person name="Islam M.M."/>
            <person name="Ahmed B."/>
            <person name="Halim A."/>
            <person name="Hossen Q.M.M."/>
            <person name="Hossain M.Z."/>
            <person name="Ahmed R."/>
            <person name="Khan M.M."/>
            <person name="Islam R."/>
            <person name="Rashid M.M."/>
            <person name="Khan S.A."/>
            <person name="Rahman M.S."/>
            <person name="Alam M."/>
            <person name="Yahiya A.S."/>
            <person name="Khan M.S."/>
            <person name="Azam M.S."/>
            <person name="Haque T."/>
            <person name="Lashkar M.Z.H."/>
            <person name="Akhand A.I."/>
            <person name="Morshed G."/>
            <person name="Roy S."/>
            <person name="Uddin K.S."/>
            <person name="Rabeya T."/>
            <person name="Hossain A.S."/>
            <person name="Chowdhury A."/>
            <person name="Snigdha A.R."/>
            <person name="Mortoza M.S."/>
            <person name="Matin S.A."/>
            <person name="Hoque S.M.E."/>
            <person name="Islam M.K."/>
            <person name="Roy D.K."/>
            <person name="Haider R."/>
            <person name="Moosa M.M."/>
            <person name="Elias S.M."/>
            <person name="Hasan A.M."/>
            <person name="Jahan S."/>
            <person name="Shafiuddin M."/>
            <person name="Mahmood N."/>
            <person name="Shommy N.S."/>
        </authorList>
    </citation>
    <scope>NUCLEOTIDE SEQUENCE [LARGE SCALE GENOMIC DNA]</scope>
    <source>
        <strain evidence="9">cv. O-4</strain>
    </source>
</reference>
<keyword evidence="4" id="KW-0677">Repeat</keyword>
<evidence type="ECO:0000313" key="8">
    <source>
        <dbReference type="EMBL" id="OMO90763.1"/>
    </source>
</evidence>
<comment type="caution">
    <text evidence="8">The sequence shown here is derived from an EMBL/GenBank/DDBJ whole genome shotgun (WGS) entry which is preliminary data.</text>
</comment>
<evidence type="ECO:0000256" key="2">
    <source>
        <dbReference type="ARBA" id="ARBA00022614"/>
    </source>
</evidence>
<accession>A0A1R3J7D8</accession>
<dbReference type="InterPro" id="IPR001611">
    <property type="entry name" value="Leu-rich_rpt"/>
</dbReference>
<dbReference type="Pfam" id="PF00560">
    <property type="entry name" value="LRR_1"/>
    <property type="match status" value="1"/>
</dbReference>
<keyword evidence="6" id="KW-0472">Membrane</keyword>
<keyword evidence="2" id="KW-0433">Leucine-rich repeat</keyword>
<dbReference type="SMART" id="SM00369">
    <property type="entry name" value="LRR_TYP"/>
    <property type="match status" value="4"/>
</dbReference>
<evidence type="ECO:0000256" key="5">
    <source>
        <dbReference type="ARBA" id="ARBA00022989"/>
    </source>
</evidence>
<organism evidence="8 9">
    <name type="scientific">Corchorus olitorius</name>
    <dbReference type="NCBI Taxonomy" id="93759"/>
    <lineage>
        <taxon>Eukaryota</taxon>
        <taxon>Viridiplantae</taxon>
        <taxon>Streptophyta</taxon>
        <taxon>Embryophyta</taxon>
        <taxon>Tracheophyta</taxon>
        <taxon>Spermatophyta</taxon>
        <taxon>Magnoliopsida</taxon>
        <taxon>eudicotyledons</taxon>
        <taxon>Gunneridae</taxon>
        <taxon>Pentapetalae</taxon>
        <taxon>rosids</taxon>
        <taxon>malvids</taxon>
        <taxon>Malvales</taxon>
        <taxon>Malvaceae</taxon>
        <taxon>Grewioideae</taxon>
        <taxon>Apeibeae</taxon>
        <taxon>Corchorus</taxon>
    </lineage>
</organism>
<dbReference type="PANTHER" id="PTHR12294:SF23">
    <property type="entry name" value="CALCIUM UPTAKE PROTEIN, MITOCHONDRIAL"/>
    <property type="match status" value="1"/>
</dbReference>
<dbReference type="EMBL" id="AWUE01016520">
    <property type="protein sequence ID" value="OMO90763.1"/>
    <property type="molecule type" value="Genomic_DNA"/>
</dbReference>
<dbReference type="AlphaFoldDB" id="A0A1R3J7D8"/>
<dbReference type="SUPFAM" id="SSF47473">
    <property type="entry name" value="EF-hand"/>
    <property type="match status" value="1"/>
</dbReference>
<evidence type="ECO:0000256" key="6">
    <source>
        <dbReference type="ARBA" id="ARBA00023136"/>
    </source>
</evidence>
<dbReference type="PANTHER" id="PTHR12294">
    <property type="entry name" value="EF HAND DOMAIN FAMILY A1,A2-RELATED"/>
    <property type="match status" value="1"/>
</dbReference>
<keyword evidence="3" id="KW-0812">Transmembrane</keyword>
<proteinExistence type="predicted"/>
<dbReference type="Proteomes" id="UP000187203">
    <property type="component" value="Unassembled WGS sequence"/>
</dbReference>
<evidence type="ECO:0000256" key="1">
    <source>
        <dbReference type="ARBA" id="ARBA00004273"/>
    </source>
</evidence>
<keyword evidence="5" id="KW-1133">Transmembrane helix</keyword>
<dbReference type="InterPro" id="IPR039800">
    <property type="entry name" value="MICU1/2/3"/>
</dbReference>
<dbReference type="Gene3D" id="3.80.10.10">
    <property type="entry name" value="Ribonuclease Inhibitor"/>
    <property type="match status" value="3"/>
</dbReference>
<dbReference type="GO" id="GO:0005509">
    <property type="term" value="F:calcium ion binding"/>
    <property type="evidence" value="ECO:0007669"/>
    <property type="project" value="InterPro"/>
</dbReference>